<evidence type="ECO:0000256" key="14">
    <source>
        <dbReference type="SAM" id="Phobius"/>
    </source>
</evidence>
<dbReference type="FunFam" id="1.20.1560.10:FF:000002">
    <property type="entry name" value="ABC transporter C family member 5"/>
    <property type="match status" value="1"/>
</dbReference>
<feature type="transmembrane region" description="Helical" evidence="14">
    <location>
        <begin position="118"/>
        <end position="139"/>
    </location>
</feature>
<dbReference type="PROSITE" id="PS50893">
    <property type="entry name" value="ABC_TRANSPORTER_2"/>
    <property type="match status" value="2"/>
</dbReference>
<dbReference type="CDD" id="cd03244">
    <property type="entry name" value="ABCC_MRP_domain2"/>
    <property type="match status" value="1"/>
</dbReference>
<dbReference type="CDD" id="cd18579">
    <property type="entry name" value="ABC_6TM_ABCC_D1"/>
    <property type="match status" value="1"/>
</dbReference>
<feature type="region of interest" description="Disordered" evidence="13">
    <location>
        <begin position="856"/>
        <end position="875"/>
    </location>
</feature>
<dbReference type="InterPro" id="IPR044726">
    <property type="entry name" value="ABCC_6TM_D2"/>
</dbReference>
<evidence type="ECO:0000256" key="13">
    <source>
        <dbReference type="SAM" id="MobiDB-lite"/>
    </source>
</evidence>
<sequence length="1485" mass="166243">MARESSVVMGFWILFCGNCSQEEEKTCNYGIISIFQPSTCINHCLVISVYLLLLLIFLHIIINGSFSRKKITPSQPKHLSPMLICSAIYNGGVGLAYLGLGIWIIVEKLNENRTILPLHGWLVLLFQGFTWLLLDFSLISEKLCLPYTRTAKLCSIVTFLFAGFLCFSSLWLAVVDKMASVKMVLDILSFPGAILLLLCAFQEHKYVKTDPDISHYSLYAPLRGEKSSNGNVTPFARAGFLSKMLFWWLNPLMKQGKHQNLSENDIPMLRQDDGAQTCYLMFEEKLSKQKQKGGYESPSMFSIIFSCQRKAILISGLFALIKVLTVSSSPLFLKAFIEVAAGKSAFEYEGYALAGLLFLVKCLESLSERQWFFQTRLIGLHVRSFLSAVIYQKQLRLSNAAKMSHSAGQIMNYVTVDAYRIGEFPYWFHQIWSTCLQLCLALVIVYYSVGLATVAALVVIILTVLATSPVAKMQHKYQTELMVAQDKRLKTITEALANMKVLKLYAWEKHFKNVIEGLRKEELKWILAVLIQKGYYLILFWSSPILVSVATFWACYLFGVPLSASNVFTFLASLRIVQEPIRMIPDVAGVFIEAKVSFTRILKFLEEPELQNRNKRQNYNDKDQEQSILIRASEISWETNSDKALLRNINLVVKPGEKVAICGEVGSGKSTLLAAILGEVPNIRGIVHVYGKIAYVSQTAWIQTGSIRENILFGSSMDPNRYKEVLRKCSLMKDLEMLPVGDLTEIGERGVTLSGGQKQRVQLARALYQDADVYLLDDPFSAVDAHTATSLLNEYVMEALSGKTVLLVTHQVDFLPAFNSILFMCEGHVQRGFTYDQLLDSSQEFQNLVNAHNETVGSQRHANHASFQKSKTSTGEIQKNYEEQLRSSLEDQLIKQEERETGNTGLKSFIQYLSQSKGFLYFFLATICHLIFIVGQLIQNYWLAADIQDSNISRVKLIAVYSGIGSILVLFLLLRAFSVVGLGFGASLSIFSTLLGSLFRAPMAFYDSTPLGRILSRVSSDMNVVDIDVAYKLSIALVATMTAYSTYAILAIITWPVLFVIIPMVYLTILLQRYYLASAKELMRTDGTTKSLLASHLAESIAGAMTIRAFGEEERFFSKNLDLIDKNSSPYFHGFSANEWLIQRLEIICAIVLSSLALATTLIHFGASASGFIGMALSYGLSLNVHVIASVQSWCLLENLIVSVERLEQYMHIPSEAAEVVEGHQPMHNWPVVGKVNICDLKVRYRPNAPLVLHGISCIFEGGHKIGIVGRTGSGKTTLISALFRLVEPTEGRIIIDDIDISTIGLHDLRSRLGIIPQDPTLFSGSVRYNIDPLSEHTDQEIWEVLGKCQLQEAIQEKEEGLDSLVIQDGSNWSMGQRQLFCLGRALLKRSRILVLDEATASIDNATDSTLQKTIRKEFAHCTVITVAHRIPTVMDCNKVLAISDGKIVEYDEPTKLMNKKGSFFGQLVEEYWSHSANASMYSED</sequence>
<evidence type="ECO:0000313" key="17">
    <source>
        <dbReference type="EMBL" id="KAE8055446.1"/>
    </source>
</evidence>
<feature type="transmembrane region" description="Helical" evidence="14">
    <location>
        <begin position="151"/>
        <end position="174"/>
    </location>
</feature>
<comment type="catalytic activity">
    <reaction evidence="12">
        <text>ATP + H2O + xenobioticSide 1 = ADP + phosphate + xenobioticSide 2.</text>
        <dbReference type="EC" id="7.6.2.2"/>
    </reaction>
</comment>
<feature type="transmembrane region" description="Helical" evidence="14">
    <location>
        <begin position="919"/>
        <end position="938"/>
    </location>
</feature>
<keyword evidence="9" id="KW-1278">Translocase</keyword>
<keyword evidence="7" id="KW-0547">Nucleotide-binding</keyword>
<evidence type="ECO:0000256" key="10">
    <source>
        <dbReference type="ARBA" id="ARBA00022989"/>
    </source>
</evidence>
<evidence type="ECO:0000256" key="7">
    <source>
        <dbReference type="ARBA" id="ARBA00022741"/>
    </source>
</evidence>
<dbReference type="InterPro" id="IPR036640">
    <property type="entry name" value="ABC1_TM_sf"/>
</dbReference>
<feature type="transmembrane region" description="Helical" evidence="14">
    <location>
        <begin position="1047"/>
        <end position="1071"/>
    </location>
</feature>
<evidence type="ECO:0000256" key="11">
    <source>
        <dbReference type="ARBA" id="ARBA00023136"/>
    </source>
</evidence>
<dbReference type="CDD" id="cd18580">
    <property type="entry name" value="ABC_6TM_ABCC_D2"/>
    <property type="match status" value="1"/>
</dbReference>
<dbReference type="OrthoDB" id="6500128at2759"/>
<evidence type="ECO:0000256" key="8">
    <source>
        <dbReference type="ARBA" id="ARBA00022840"/>
    </source>
</evidence>
<feature type="transmembrane region" description="Helical" evidence="14">
    <location>
        <begin position="45"/>
        <end position="66"/>
    </location>
</feature>
<comment type="similarity">
    <text evidence="2">Belongs to the ABC transporter superfamily. ABCC family. Conjugate transporter (TC 3.A.1.208) subfamily.</text>
</comment>
<dbReference type="FunFam" id="3.40.50.300:FF:000923">
    <property type="entry name" value="ABC transporter C family member 10"/>
    <property type="match status" value="1"/>
</dbReference>
<dbReference type="Proteomes" id="UP000327013">
    <property type="component" value="Chromosome 5"/>
</dbReference>
<feature type="transmembrane region" description="Helical" evidence="14">
    <location>
        <begin position="180"/>
        <end position="201"/>
    </location>
</feature>
<dbReference type="SUPFAM" id="SSF90123">
    <property type="entry name" value="ABC transporter transmembrane region"/>
    <property type="match status" value="2"/>
</dbReference>
<keyword evidence="5 14" id="KW-0812">Transmembrane</keyword>
<gene>
    <name evidence="17" type="ORF">FH972_012286</name>
</gene>
<dbReference type="Pfam" id="PF00005">
    <property type="entry name" value="ABC_tran"/>
    <property type="match status" value="2"/>
</dbReference>
<feature type="transmembrane region" description="Helical" evidence="14">
    <location>
        <begin position="979"/>
        <end position="999"/>
    </location>
</feature>
<evidence type="ECO:0000256" key="2">
    <source>
        <dbReference type="ARBA" id="ARBA00009726"/>
    </source>
</evidence>
<dbReference type="Gene3D" id="3.40.50.300">
    <property type="entry name" value="P-loop containing nucleotide triphosphate hydrolases"/>
    <property type="match status" value="2"/>
</dbReference>
<dbReference type="SMART" id="SM00382">
    <property type="entry name" value="AAA"/>
    <property type="match status" value="2"/>
</dbReference>
<dbReference type="FunFam" id="1.20.1560.10:FF:000003">
    <property type="entry name" value="ABC transporter C family member 10"/>
    <property type="match status" value="1"/>
</dbReference>
<feature type="transmembrane region" description="Helical" evidence="14">
    <location>
        <begin position="550"/>
        <end position="574"/>
    </location>
</feature>
<protein>
    <recommendedName>
        <fullName evidence="3">ABC-type xenobiotic transporter</fullName>
        <ecNumber evidence="3">7.6.2.2</ecNumber>
    </recommendedName>
</protein>
<feature type="domain" description="ABC transmembrane type-1" evidence="16">
    <location>
        <begin position="313"/>
        <end position="593"/>
    </location>
</feature>
<dbReference type="Pfam" id="PF00664">
    <property type="entry name" value="ABC_membrane"/>
    <property type="match status" value="2"/>
</dbReference>
<keyword evidence="11 14" id="KW-0472">Membrane</keyword>
<reference evidence="17 18" key="1">
    <citation type="submission" date="2019-06" db="EMBL/GenBank/DDBJ databases">
        <title>A chromosomal-level reference genome of Carpinus fangiana (Coryloideae, Betulaceae).</title>
        <authorList>
            <person name="Yang X."/>
            <person name="Wang Z."/>
            <person name="Zhang L."/>
            <person name="Hao G."/>
            <person name="Liu J."/>
            <person name="Yang Y."/>
        </authorList>
    </citation>
    <scope>NUCLEOTIDE SEQUENCE [LARGE SCALE GENOMIC DNA]</scope>
    <source>
        <strain evidence="17">Cfa_2016G</strain>
        <tissue evidence="17">Leaf</tissue>
    </source>
</reference>
<name>A0A5N6R3E2_9ROSI</name>
<dbReference type="GO" id="GO:0016020">
    <property type="term" value="C:membrane"/>
    <property type="evidence" value="ECO:0007669"/>
    <property type="project" value="UniProtKB-SubCell"/>
</dbReference>
<dbReference type="InterPro" id="IPR050173">
    <property type="entry name" value="ABC_transporter_C-like"/>
</dbReference>
<dbReference type="SUPFAM" id="SSF52540">
    <property type="entry name" value="P-loop containing nucleoside triphosphate hydrolases"/>
    <property type="match status" value="2"/>
</dbReference>
<feature type="transmembrane region" description="Helical" evidence="14">
    <location>
        <begin position="453"/>
        <end position="471"/>
    </location>
</feature>
<evidence type="ECO:0000256" key="6">
    <source>
        <dbReference type="ARBA" id="ARBA00022737"/>
    </source>
</evidence>
<dbReference type="EC" id="7.6.2.2" evidence="3"/>
<dbReference type="InterPro" id="IPR017871">
    <property type="entry name" value="ABC_transporter-like_CS"/>
</dbReference>
<organism evidence="17 18">
    <name type="scientific">Carpinus fangiana</name>
    <dbReference type="NCBI Taxonomy" id="176857"/>
    <lineage>
        <taxon>Eukaryota</taxon>
        <taxon>Viridiplantae</taxon>
        <taxon>Streptophyta</taxon>
        <taxon>Embryophyta</taxon>
        <taxon>Tracheophyta</taxon>
        <taxon>Spermatophyta</taxon>
        <taxon>Magnoliopsida</taxon>
        <taxon>eudicotyledons</taxon>
        <taxon>Gunneridae</taxon>
        <taxon>Pentapetalae</taxon>
        <taxon>rosids</taxon>
        <taxon>fabids</taxon>
        <taxon>Fagales</taxon>
        <taxon>Betulaceae</taxon>
        <taxon>Carpinus</taxon>
    </lineage>
</organism>
<dbReference type="PROSITE" id="PS50929">
    <property type="entry name" value="ABC_TM1F"/>
    <property type="match status" value="2"/>
</dbReference>
<evidence type="ECO:0000313" key="18">
    <source>
        <dbReference type="Proteomes" id="UP000327013"/>
    </source>
</evidence>
<keyword evidence="10 14" id="KW-1133">Transmembrane helix</keyword>
<feature type="transmembrane region" description="Helical" evidence="14">
    <location>
        <begin position="1145"/>
        <end position="1166"/>
    </location>
</feature>
<dbReference type="InterPro" id="IPR003439">
    <property type="entry name" value="ABC_transporter-like_ATP-bd"/>
</dbReference>
<evidence type="ECO:0000256" key="1">
    <source>
        <dbReference type="ARBA" id="ARBA00004141"/>
    </source>
</evidence>
<feature type="transmembrane region" description="Helical" evidence="14">
    <location>
        <begin position="87"/>
        <end position="106"/>
    </location>
</feature>
<evidence type="ECO:0000256" key="4">
    <source>
        <dbReference type="ARBA" id="ARBA00022448"/>
    </source>
</evidence>
<feature type="domain" description="ABC transporter" evidence="15">
    <location>
        <begin position="1236"/>
        <end position="1470"/>
    </location>
</feature>
<comment type="subcellular location">
    <subcellularLocation>
        <location evidence="1">Membrane</location>
        <topology evidence="1">Multi-pass membrane protein</topology>
    </subcellularLocation>
</comment>
<evidence type="ECO:0000256" key="9">
    <source>
        <dbReference type="ARBA" id="ARBA00022967"/>
    </source>
</evidence>
<evidence type="ECO:0000259" key="15">
    <source>
        <dbReference type="PROSITE" id="PS50893"/>
    </source>
</evidence>
<dbReference type="InterPro" id="IPR011527">
    <property type="entry name" value="ABC1_TM_dom"/>
</dbReference>
<feature type="transmembrane region" description="Helical" evidence="14">
    <location>
        <begin position="958"/>
        <end position="974"/>
    </location>
</feature>
<feature type="domain" description="ABC transporter" evidence="15">
    <location>
        <begin position="630"/>
        <end position="851"/>
    </location>
</feature>
<dbReference type="InterPro" id="IPR027417">
    <property type="entry name" value="P-loop_NTPase"/>
</dbReference>
<evidence type="ECO:0000256" key="5">
    <source>
        <dbReference type="ARBA" id="ARBA00022692"/>
    </source>
</evidence>
<dbReference type="EMBL" id="CM017325">
    <property type="protein sequence ID" value="KAE8055446.1"/>
    <property type="molecule type" value="Genomic_DNA"/>
</dbReference>
<keyword evidence="18" id="KW-1185">Reference proteome</keyword>
<proteinExistence type="inferred from homology"/>
<dbReference type="InterPro" id="IPR056228">
    <property type="entry name" value="ABCC10-like_N"/>
</dbReference>
<keyword evidence="8" id="KW-0067">ATP-binding</keyword>
<dbReference type="Pfam" id="PF24358">
    <property type="entry name" value="ABCC10_N"/>
    <property type="match status" value="1"/>
</dbReference>
<dbReference type="Gene3D" id="1.20.1560.10">
    <property type="entry name" value="ABC transporter type 1, transmembrane domain"/>
    <property type="match status" value="2"/>
</dbReference>
<dbReference type="CDD" id="cd03250">
    <property type="entry name" value="ABCC_MRP_domain1"/>
    <property type="match status" value="1"/>
</dbReference>
<dbReference type="PANTHER" id="PTHR24223">
    <property type="entry name" value="ATP-BINDING CASSETTE SUB-FAMILY C"/>
    <property type="match status" value="1"/>
</dbReference>
<dbReference type="GO" id="GO:0016887">
    <property type="term" value="F:ATP hydrolysis activity"/>
    <property type="evidence" value="ECO:0007669"/>
    <property type="project" value="InterPro"/>
</dbReference>
<keyword evidence="6" id="KW-0677">Repeat</keyword>
<keyword evidence="4" id="KW-0813">Transport</keyword>
<evidence type="ECO:0000256" key="12">
    <source>
        <dbReference type="ARBA" id="ARBA00034018"/>
    </source>
</evidence>
<dbReference type="InterPro" id="IPR044746">
    <property type="entry name" value="ABCC_6TM_D1"/>
</dbReference>
<dbReference type="GO" id="GO:0005524">
    <property type="term" value="F:ATP binding"/>
    <property type="evidence" value="ECO:0007669"/>
    <property type="project" value="UniProtKB-KW"/>
</dbReference>
<feature type="domain" description="ABC transmembrane type-1" evidence="16">
    <location>
        <begin position="930"/>
        <end position="1199"/>
    </location>
</feature>
<evidence type="ECO:0000259" key="16">
    <source>
        <dbReference type="PROSITE" id="PS50929"/>
    </source>
</evidence>
<dbReference type="PROSITE" id="PS00211">
    <property type="entry name" value="ABC_TRANSPORTER_1"/>
    <property type="match status" value="1"/>
</dbReference>
<feature type="transmembrane region" description="Helical" evidence="14">
    <location>
        <begin position="311"/>
        <end position="333"/>
    </location>
</feature>
<dbReference type="GO" id="GO:0008559">
    <property type="term" value="F:ABC-type xenobiotic transporter activity"/>
    <property type="evidence" value="ECO:0007669"/>
    <property type="project" value="UniProtKB-EC"/>
</dbReference>
<dbReference type="PANTHER" id="PTHR24223:SF263">
    <property type="entry name" value="ABC-TYPE XENOBIOTIC TRANSPORTER"/>
    <property type="match status" value="1"/>
</dbReference>
<dbReference type="InterPro" id="IPR003593">
    <property type="entry name" value="AAA+_ATPase"/>
</dbReference>
<accession>A0A5N6R3E2</accession>
<dbReference type="FunFam" id="3.40.50.300:FF:000169">
    <property type="entry name" value="ABC transporter C family member 3"/>
    <property type="match status" value="1"/>
</dbReference>
<feature type="transmembrane region" description="Helical" evidence="14">
    <location>
        <begin position="525"/>
        <end position="544"/>
    </location>
</feature>
<evidence type="ECO:0000256" key="3">
    <source>
        <dbReference type="ARBA" id="ARBA00012191"/>
    </source>
</evidence>